<reference evidence="2 3" key="1">
    <citation type="journal article" date="2014" name="Int. J. Syst. Evol. Microbiol.">
        <title>Arthrobacter pityocampae sp. nov., isolated from Thaumetopoea pityocampa (Lep., Thaumetopoeidae).</title>
        <authorList>
            <person name="Ince I.A."/>
            <person name="Demirbag Z."/>
            <person name="Kati H."/>
        </authorList>
    </citation>
    <scope>NUCLEOTIDE SEQUENCE [LARGE SCALE GENOMIC DNA]</scope>
    <source>
        <strain evidence="2 3">Tp2</strain>
    </source>
</reference>
<evidence type="ECO:0000256" key="1">
    <source>
        <dbReference type="SAM" id="MobiDB-lite"/>
    </source>
</evidence>
<organism evidence="2 3">
    <name type="scientific">Arthrobacter pityocampae</name>
    <dbReference type="NCBI Taxonomy" id="547334"/>
    <lineage>
        <taxon>Bacteria</taxon>
        <taxon>Bacillati</taxon>
        <taxon>Actinomycetota</taxon>
        <taxon>Actinomycetes</taxon>
        <taxon>Micrococcales</taxon>
        <taxon>Micrococcaceae</taxon>
        <taxon>Arthrobacter</taxon>
    </lineage>
</organism>
<dbReference type="AlphaFoldDB" id="A0A2S5J0D9"/>
<dbReference type="OrthoDB" id="4953139at2"/>
<dbReference type="Proteomes" id="UP000239297">
    <property type="component" value="Unassembled WGS sequence"/>
</dbReference>
<name>A0A2S5J0D9_9MICC</name>
<comment type="caution">
    <text evidence="2">The sequence shown here is derived from an EMBL/GenBank/DDBJ whole genome shotgun (WGS) entry which is preliminary data.</text>
</comment>
<keyword evidence="3" id="KW-1185">Reference proteome</keyword>
<sequence length="70" mass="7476">MDEAQDAVPARGIPSPTDDPRVDRILGLLDGLEDLPVAEHADVYLDVHDRLAGELDPDRALRQAGAHGAP</sequence>
<dbReference type="EMBL" id="PRKW01000002">
    <property type="protein sequence ID" value="PPB50288.1"/>
    <property type="molecule type" value="Genomic_DNA"/>
</dbReference>
<feature type="region of interest" description="Disordered" evidence="1">
    <location>
        <begin position="1"/>
        <end position="21"/>
    </location>
</feature>
<gene>
    <name evidence="2" type="ORF">C4K88_06455</name>
</gene>
<accession>A0A2S5J0D9</accession>
<dbReference type="RefSeq" id="WP_104120778.1">
    <property type="nucleotide sequence ID" value="NZ_PRKW01000002.1"/>
</dbReference>
<proteinExistence type="predicted"/>
<protein>
    <submittedName>
        <fullName evidence="2">Uncharacterized protein</fullName>
    </submittedName>
</protein>
<evidence type="ECO:0000313" key="3">
    <source>
        <dbReference type="Proteomes" id="UP000239297"/>
    </source>
</evidence>
<evidence type="ECO:0000313" key="2">
    <source>
        <dbReference type="EMBL" id="PPB50288.1"/>
    </source>
</evidence>